<protein>
    <submittedName>
        <fullName evidence="1">Uncharacterized protein</fullName>
    </submittedName>
</protein>
<reference evidence="2" key="2">
    <citation type="submission" date="2015-01" db="EMBL/GenBank/DDBJ databases">
        <title>Evolutionary Origins and Diversification of the Mycorrhizal Mutualists.</title>
        <authorList>
            <consortium name="DOE Joint Genome Institute"/>
            <consortium name="Mycorrhizal Genomics Consortium"/>
            <person name="Kohler A."/>
            <person name="Kuo A."/>
            <person name="Nagy L.G."/>
            <person name="Floudas D."/>
            <person name="Copeland A."/>
            <person name="Barry K.W."/>
            <person name="Cichocki N."/>
            <person name="Veneault-Fourrey C."/>
            <person name="LaButti K."/>
            <person name="Lindquist E.A."/>
            <person name="Lipzen A."/>
            <person name="Lundell T."/>
            <person name="Morin E."/>
            <person name="Murat C."/>
            <person name="Riley R."/>
            <person name="Ohm R."/>
            <person name="Sun H."/>
            <person name="Tunlid A."/>
            <person name="Henrissat B."/>
            <person name="Grigoriev I.V."/>
            <person name="Hibbett D.S."/>
            <person name="Martin F."/>
        </authorList>
    </citation>
    <scope>NUCLEOTIDE SEQUENCE [LARGE SCALE GENOMIC DNA]</scope>
    <source>
        <strain evidence="2">MAFF 305830</strain>
    </source>
</reference>
<dbReference type="EMBL" id="KN824345">
    <property type="protein sequence ID" value="KIM22961.1"/>
    <property type="molecule type" value="Genomic_DNA"/>
</dbReference>
<reference evidence="1 2" key="1">
    <citation type="submission" date="2014-04" db="EMBL/GenBank/DDBJ databases">
        <authorList>
            <consortium name="DOE Joint Genome Institute"/>
            <person name="Kuo A."/>
            <person name="Zuccaro A."/>
            <person name="Kohler A."/>
            <person name="Nagy L.G."/>
            <person name="Floudas D."/>
            <person name="Copeland A."/>
            <person name="Barry K.W."/>
            <person name="Cichocki N."/>
            <person name="Veneault-Fourrey C."/>
            <person name="LaButti K."/>
            <person name="Lindquist E.A."/>
            <person name="Lipzen A."/>
            <person name="Lundell T."/>
            <person name="Morin E."/>
            <person name="Murat C."/>
            <person name="Sun H."/>
            <person name="Tunlid A."/>
            <person name="Henrissat B."/>
            <person name="Grigoriev I.V."/>
            <person name="Hibbett D.S."/>
            <person name="Martin F."/>
            <person name="Nordberg H.P."/>
            <person name="Cantor M.N."/>
            <person name="Hua S.X."/>
        </authorList>
    </citation>
    <scope>NUCLEOTIDE SEQUENCE [LARGE SCALE GENOMIC DNA]</scope>
    <source>
        <strain evidence="1 2">MAFF 305830</strain>
    </source>
</reference>
<organism evidence="1 2">
    <name type="scientific">Serendipita vermifera MAFF 305830</name>
    <dbReference type="NCBI Taxonomy" id="933852"/>
    <lineage>
        <taxon>Eukaryota</taxon>
        <taxon>Fungi</taxon>
        <taxon>Dikarya</taxon>
        <taxon>Basidiomycota</taxon>
        <taxon>Agaricomycotina</taxon>
        <taxon>Agaricomycetes</taxon>
        <taxon>Sebacinales</taxon>
        <taxon>Serendipitaceae</taxon>
        <taxon>Serendipita</taxon>
    </lineage>
</organism>
<keyword evidence="2" id="KW-1185">Reference proteome</keyword>
<sequence length="66" mass="7784">MRTLRASSTHALFRQIEKRLTVWLTLSDMTFYATSFPQMRLAKMPKAISNNEAKYIGRCHTSRPHW</sequence>
<dbReference type="Proteomes" id="UP000054097">
    <property type="component" value="Unassembled WGS sequence"/>
</dbReference>
<evidence type="ECO:0000313" key="2">
    <source>
        <dbReference type="Proteomes" id="UP000054097"/>
    </source>
</evidence>
<proteinExistence type="predicted"/>
<dbReference type="HOGENOM" id="CLU_2832801_0_0_1"/>
<accession>A0A0C3AUK8</accession>
<gene>
    <name evidence="1" type="ORF">M408DRAFT_332629</name>
</gene>
<dbReference type="AlphaFoldDB" id="A0A0C3AUK8"/>
<evidence type="ECO:0000313" key="1">
    <source>
        <dbReference type="EMBL" id="KIM22961.1"/>
    </source>
</evidence>
<name>A0A0C3AUK8_SERVB</name>